<evidence type="ECO:0000313" key="5">
    <source>
        <dbReference type="Proteomes" id="UP000887575"/>
    </source>
</evidence>
<dbReference type="InterPro" id="IPR001304">
    <property type="entry name" value="C-type_lectin-like"/>
</dbReference>
<dbReference type="SUPFAM" id="SSF56436">
    <property type="entry name" value="C-type lectin-like"/>
    <property type="match status" value="1"/>
</dbReference>
<proteinExistence type="predicted"/>
<feature type="signal peptide" evidence="3">
    <location>
        <begin position="1"/>
        <end position="20"/>
    </location>
</feature>
<keyword evidence="2" id="KW-0472">Membrane</keyword>
<dbReference type="PANTHER" id="PTHR22803">
    <property type="entry name" value="MANNOSE, PHOSPHOLIPASE, LECTIN RECEPTOR RELATED"/>
    <property type="match status" value="1"/>
</dbReference>
<dbReference type="Proteomes" id="UP000887575">
    <property type="component" value="Unassembled WGS sequence"/>
</dbReference>
<evidence type="ECO:0000256" key="3">
    <source>
        <dbReference type="SAM" id="SignalP"/>
    </source>
</evidence>
<dbReference type="Pfam" id="PF00059">
    <property type="entry name" value="Lectin_C"/>
    <property type="match status" value="1"/>
</dbReference>
<dbReference type="InterPro" id="IPR050111">
    <property type="entry name" value="C-type_lectin/snaclec_domain"/>
</dbReference>
<keyword evidence="1" id="KW-1015">Disulfide bond</keyword>
<feature type="transmembrane region" description="Helical" evidence="2">
    <location>
        <begin position="185"/>
        <end position="204"/>
    </location>
</feature>
<keyword evidence="2" id="KW-0812">Transmembrane</keyword>
<reference evidence="6" key="1">
    <citation type="submission" date="2024-02" db="UniProtKB">
        <authorList>
            <consortium name="WormBaseParasite"/>
        </authorList>
    </citation>
    <scope>IDENTIFICATION</scope>
</reference>
<name>A0AAF3EKP5_9BILA</name>
<dbReference type="InterPro" id="IPR018378">
    <property type="entry name" value="C-type_lectin_CS"/>
</dbReference>
<organism evidence="5 6">
    <name type="scientific">Mesorhabditis belari</name>
    <dbReference type="NCBI Taxonomy" id="2138241"/>
    <lineage>
        <taxon>Eukaryota</taxon>
        <taxon>Metazoa</taxon>
        <taxon>Ecdysozoa</taxon>
        <taxon>Nematoda</taxon>
        <taxon>Chromadorea</taxon>
        <taxon>Rhabditida</taxon>
        <taxon>Rhabditina</taxon>
        <taxon>Rhabditomorpha</taxon>
        <taxon>Rhabditoidea</taxon>
        <taxon>Rhabditidae</taxon>
        <taxon>Mesorhabditinae</taxon>
        <taxon>Mesorhabditis</taxon>
    </lineage>
</organism>
<evidence type="ECO:0000256" key="1">
    <source>
        <dbReference type="ARBA" id="ARBA00023157"/>
    </source>
</evidence>
<accession>A0AAF3EKP5</accession>
<protein>
    <recommendedName>
        <fullName evidence="4">C-type lectin domain-containing protein</fullName>
    </recommendedName>
</protein>
<evidence type="ECO:0000313" key="6">
    <source>
        <dbReference type="WBParaSite" id="MBELARI_LOCUS14548"/>
    </source>
</evidence>
<dbReference type="WBParaSite" id="MBELARI_LOCUS14548">
    <property type="protein sequence ID" value="MBELARI_LOCUS14548"/>
    <property type="gene ID" value="MBELARI_LOCUS14548"/>
</dbReference>
<dbReference type="Gene3D" id="3.10.100.10">
    <property type="entry name" value="Mannose-Binding Protein A, subunit A"/>
    <property type="match status" value="1"/>
</dbReference>
<feature type="chain" id="PRO_5041952812" description="C-type lectin domain-containing protein" evidence="3">
    <location>
        <begin position="21"/>
        <end position="294"/>
    </location>
</feature>
<dbReference type="InterPro" id="IPR016186">
    <property type="entry name" value="C-type_lectin-like/link_sf"/>
</dbReference>
<keyword evidence="2" id="KW-1133">Transmembrane helix</keyword>
<dbReference type="PROSITE" id="PS00615">
    <property type="entry name" value="C_TYPE_LECTIN_1"/>
    <property type="match status" value="1"/>
</dbReference>
<feature type="transmembrane region" description="Helical" evidence="2">
    <location>
        <begin position="152"/>
        <end position="173"/>
    </location>
</feature>
<feature type="domain" description="C-type lectin" evidence="4">
    <location>
        <begin position="50"/>
        <end position="112"/>
    </location>
</feature>
<sequence length="294" mass="32712">MNSLIGSLFVLLQVFLNIYSFQCPSGSDQVPNEEVCMFSVTQEANGLAPYIGVERKQNNTWTYADGSTLGYQNWALNEPNNASNTTVCAIMDPQNGKWLSAECTFARPFICSIDGEGLVDLIAFPFFQMKPFFVDSGPGRTLLGLMTKWNRFYYALQSTVTTVACAVMNVWTISKMRHINRRGQWSLLGISVFSTLLAIPSTIYQVGKNAPESHRDPSVPLLENELWPKDPASSGLPKFREGIESLKDEPHGHCSTAIDNNELEQLIEADSMQTTPELANISNVINQQLSAIWE</sequence>
<dbReference type="InterPro" id="IPR016187">
    <property type="entry name" value="CTDL_fold"/>
</dbReference>
<dbReference type="PROSITE" id="PS50041">
    <property type="entry name" value="C_TYPE_LECTIN_2"/>
    <property type="match status" value="1"/>
</dbReference>
<keyword evidence="5" id="KW-1185">Reference proteome</keyword>
<keyword evidence="3" id="KW-0732">Signal</keyword>
<dbReference type="AlphaFoldDB" id="A0AAF3EKP5"/>
<evidence type="ECO:0000259" key="4">
    <source>
        <dbReference type="PROSITE" id="PS50041"/>
    </source>
</evidence>
<evidence type="ECO:0000256" key="2">
    <source>
        <dbReference type="SAM" id="Phobius"/>
    </source>
</evidence>